<keyword evidence="1" id="KW-0732">Signal</keyword>
<dbReference type="EMBL" id="GBBM01007934">
    <property type="protein sequence ID" value="JAC27484.1"/>
    <property type="molecule type" value="mRNA"/>
</dbReference>
<protein>
    <submittedName>
        <fullName evidence="2">Putative secreted protein</fullName>
    </submittedName>
</protein>
<sequence length="88" mass="9917">MVIVCTAQCLLSFLLFSKLLCAILCQTPDWSLSELTFVSACFLSPYSEVGPASMKTQFPLFPVRVTVEDDLLRVMSYANNLLLQYIEE</sequence>
<evidence type="ECO:0000256" key="1">
    <source>
        <dbReference type="SAM" id="SignalP"/>
    </source>
</evidence>
<accession>A0A023G183</accession>
<feature type="signal peptide" evidence="1">
    <location>
        <begin position="1"/>
        <end position="25"/>
    </location>
</feature>
<organism evidence="2">
    <name type="scientific">Amblyomma triste</name>
    <name type="common">Neotropical tick</name>
    <dbReference type="NCBI Taxonomy" id="251400"/>
    <lineage>
        <taxon>Eukaryota</taxon>
        <taxon>Metazoa</taxon>
        <taxon>Ecdysozoa</taxon>
        <taxon>Arthropoda</taxon>
        <taxon>Chelicerata</taxon>
        <taxon>Arachnida</taxon>
        <taxon>Acari</taxon>
        <taxon>Parasitiformes</taxon>
        <taxon>Ixodida</taxon>
        <taxon>Ixodoidea</taxon>
        <taxon>Ixodidae</taxon>
        <taxon>Amblyomminae</taxon>
        <taxon>Amblyomma</taxon>
    </lineage>
</organism>
<evidence type="ECO:0000313" key="2">
    <source>
        <dbReference type="EMBL" id="JAC27484.1"/>
    </source>
</evidence>
<proteinExistence type="evidence at transcript level"/>
<reference evidence="2" key="1">
    <citation type="submission" date="2014-03" db="EMBL/GenBank/DDBJ databases">
        <title>The sialotranscriptome of Amblyomma triste, Amblyomma parvum and Amblyomma cajennense ticks, uncovered by 454-based RNA-seq.</title>
        <authorList>
            <person name="Garcia G.R."/>
            <person name="Gardinassi L.G."/>
            <person name="Ribeiro J.M."/>
            <person name="Anatriello E."/>
            <person name="Ferreira B.R."/>
            <person name="Moreira H.N."/>
            <person name="Mafra C."/>
            <person name="Olegario M.M."/>
            <person name="Szabo P.J."/>
            <person name="Miranda-Santos I.K."/>
            <person name="Maruyama S.R."/>
        </authorList>
    </citation>
    <scope>NUCLEOTIDE SEQUENCE</scope>
    <source>
        <strain evidence="2">Mato Grasso do Sul</strain>
        <tissue evidence="2">Salivary glands</tissue>
    </source>
</reference>
<dbReference type="AlphaFoldDB" id="A0A023G183"/>
<feature type="chain" id="PRO_5001521495" evidence="1">
    <location>
        <begin position="26"/>
        <end position="88"/>
    </location>
</feature>
<name>A0A023G183_AMBTT</name>